<dbReference type="Proteomes" id="UP000054302">
    <property type="component" value="Unassembled WGS sequence"/>
</dbReference>
<dbReference type="RefSeq" id="XP_016224137.1">
    <property type="nucleotide sequence ID" value="XM_016368349.1"/>
</dbReference>
<name>A0A0D2A0J2_EXOME</name>
<dbReference type="EMBL" id="NAJM01000024">
    <property type="protein sequence ID" value="RVX70290.1"/>
    <property type="molecule type" value="Genomic_DNA"/>
</dbReference>
<keyword evidence="3" id="KW-1185">Reference proteome</keyword>
<evidence type="ECO:0000313" key="3">
    <source>
        <dbReference type="Proteomes" id="UP000054302"/>
    </source>
</evidence>
<sequence>MENILSISSKGSEIPIAAILSPKVKQRLESLPLVPEQQTIIRSGGRADRLLGILRLLPSLQEDGEGSHVISELSCALRDWVDQIKGLPGACEKTVKWEVRPVLYDGMVTIKVKNWMIAEGLEDWYTEDEDARVDKTGEDMKGRLAAWVVFGDGSGYCILEQWRGKAIYFNLKDLEFDTNLLKWNDYE</sequence>
<organism evidence="1 3">
    <name type="scientific">Exophiala mesophila</name>
    <name type="common">Black yeast-like fungus</name>
    <dbReference type="NCBI Taxonomy" id="212818"/>
    <lineage>
        <taxon>Eukaryota</taxon>
        <taxon>Fungi</taxon>
        <taxon>Dikarya</taxon>
        <taxon>Ascomycota</taxon>
        <taxon>Pezizomycotina</taxon>
        <taxon>Eurotiomycetes</taxon>
        <taxon>Chaetothyriomycetidae</taxon>
        <taxon>Chaetothyriales</taxon>
        <taxon>Herpotrichiellaceae</taxon>
        <taxon>Exophiala</taxon>
    </lineage>
</organism>
<reference evidence="1 3" key="1">
    <citation type="submission" date="2015-01" db="EMBL/GenBank/DDBJ databases">
        <title>The Genome Sequence of Exophiala mesophila CBS40295.</title>
        <authorList>
            <consortium name="The Broad Institute Genomics Platform"/>
            <person name="Cuomo C."/>
            <person name="de Hoog S."/>
            <person name="Gorbushina A."/>
            <person name="Stielow B."/>
            <person name="Teixiera M."/>
            <person name="Abouelleil A."/>
            <person name="Chapman S.B."/>
            <person name="Priest M."/>
            <person name="Young S.K."/>
            <person name="Wortman J."/>
            <person name="Nusbaum C."/>
            <person name="Birren B."/>
        </authorList>
    </citation>
    <scope>NUCLEOTIDE SEQUENCE [LARGE SCALE GENOMIC DNA]</scope>
    <source>
        <strain evidence="1 3">CBS 40295</strain>
    </source>
</reference>
<reference evidence="2 4" key="2">
    <citation type="submission" date="2017-03" db="EMBL/GenBank/DDBJ databases">
        <title>Genomes of endolithic fungi from Antarctica.</title>
        <authorList>
            <person name="Coleine C."/>
            <person name="Masonjones S."/>
            <person name="Stajich J.E."/>
        </authorList>
    </citation>
    <scope>NUCLEOTIDE SEQUENCE [LARGE SCALE GENOMIC DNA]</scope>
    <source>
        <strain evidence="2 4">CCFEE 6314</strain>
    </source>
</reference>
<evidence type="ECO:0000313" key="1">
    <source>
        <dbReference type="EMBL" id="KIV92563.1"/>
    </source>
</evidence>
<dbReference type="GeneID" id="27321694"/>
<dbReference type="Proteomes" id="UP000288859">
    <property type="component" value="Unassembled WGS sequence"/>
</dbReference>
<dbReference type="EMBL" id="KN847522">
    <property type="protein sequence ID" value="KIV92563.1"/>
    <property type="molecule type" value="Genomic_DNA"/>
</dbReference>
<protein>
    <submittedName>
        <fullName evidence="1">Uncharacterized protein</fullName>
    </submittedName>
</protein>
<evidence type="ECO:0000313" key="4">
    <source>
        <dbReference type="Proteomes" id="UP000288859"/>
    </source>
</evidence>
<proteinExistence type="predicted"/>
<accession>A0A0D2A0J2</accession>
<dbReference type="OrthoDB" id="4108441at2759"/>
<dbReference type="VEuPathDB" id="FungiDB:PV10_03849"/>
<dbReference type="AlphaFoldDB" id="A0A0D2A0J2"/>
<gene>
    <name evidence="2" type="ORF">B0A52_05623</name>
    <name evidence="1" type="ORF">PV10_03849</name>
</gene>
<dbReference type="HOGENOM" id="CLU_1447684_0_0_1"/>
<evidence type="ECO:0000313" key="2">
    <source>
        <dbReference type="EMBL" id="RVX70290.1"/>
    </source>
</evidence>